<dbReference type="AlphaFoldDB" id="A0A165WF01"/>
<dbReference type="OrthoDB" id="2757214at2759"/>
<dbReference type="EMBL" id="KV428906">
    <property type="protein sequence ID" value="KZT31075.1"/>
    <property type="molecule type" value="Genomic_DNA"/>
</dbReference>
<protein>
    <submittedName>
        <fullName evidence="1">Uncharacterized protein</fullName>
    </submittedName>
</protein>
<evidence type="ECO:0000313" key="1">
    <source>
        <dbReference type="EMBL" id="KZT31075.1"/>
    </source>
</evidence>
<dbReference type="Proteomes" id="UP000076798">
    <property type="component" value="Unassembled WGS sequence"/>
</dbReference>
<proteinExistence type="predicted"/>
<feature type="non-terminal residue" evidence="1">
    <location>
        <position position="223"/>
    </location>
</feature>
<sequence length="223" mass="24590">MAFSQTPTGNTACGGVAMAWYTSSVRETPCQTYERLRQTCNSSYTVGTQIVHGSTLTGAPDACTDQNSACCCNYIAFALSMLCLNCQRNVGSLLNGDTGYIAETPFKCQCVCGRYGSRMSEFRRSRTFSPDSTPQLNTSFPQDVQQKVCLEGLNIDDNLYSATNFSPDGSWWSMALQKYCYAKHAAIHGFSKLHVPKMCRAQYQGYGHGFFAVYQCRITAKSS</sequence>
<keyword evidence="2" id="KW-1185">Reference proteome</keyword>
<evidence type="ECO:0000313" key="2">
    <source>
        <dbReference type="Proteomes" id="UP000076798"/>
    </source>
</evidence>
<accession>A0A165WF01</accession>
<organism evidence="1 2">
    <name type="scientific">Sistotremastrum suecicum HHB10207 ss-3</name>
    <dbReference type="NCBI Taxonomy" id="1314776"/>
    <lineage>
        <taxon>Eukaryota</taxon>
        <taxon>Fungi</taxon>
        <taxon>Dikarya</taxon>
        <taxon>Basidiomycota</taxon>
        <taxon>Agaricomycotina</taxon>
        <taxon>Agaricomycetes</taxon>
        <taxon>Sistotremastrales</taxon>
        <taxon>Sistotremastraceae</taxon>
        <taxon>Sistotremastrum</taxon>
    </lineage>
</organism>
<name>A0A165WF01_9AGAM</name>
<reference evidence="1 2" key="1">
    <citation type="journal article" date="2016" name="Mol. Biol. Evol.">
        <title>Comparative Genomics of Early-Diverging Mushroom-Forming Fungi Provides Insights into the Origins of Lignocellulose Decay Capabilities.</title>
        <authorList>
            <person name="Nagy L.G."/>
            <person name="Riley R."/>
            <person name="Tritt A."/>
            <person name="Adam C."/>
            <person name="Daum C."/>
            <person name="Floudas D."/>
            <person name="Sun H."/>
            <person name="Yadav J.S."/>
            <person name="Pangilinan J."/>
            <person name="Larsson K.H."/>
            <person name="Matsuura K."/>
            <person name="Barry K."/>
            <person name="Labutti K."/>
            <person name="Kuo R."/>
            <person name="Ohm R.A."/>
            <person name="Bhattacharya S.S."/>
            <person name="Shirouzu T."/>
            <person name="Yoshinaga Y."/>
            <person name="Martin F.M."/>
            <person name="Grigoriev I.V."/>
            <person name="Hibbett D.S."/>
        </authorList>
    </citation>
    <scope>NUCLEOTIDE SEQUENCE [LARGE SCALE GENOMIC DNA]</scope>
    <source>
        <strain evidence="1 2">HHB10207 ss-3</strain>
    </source>
</reference>
<gene>
    <name evidence="1" type="ORF">SISSUDRAFT_1038715</name>
</gene>